<dbReference type="InterPro" id="IPR008886">
    <property type="entry name" value="UPF0227/Esterase_YqiA"/>
</dbReference>
<sequence>MTILYLHGLESKLSPEKRELLETYGAVLAPDMDYKANPNMITTLQQEYKNQNIDIIIGSSMGGFAGFYLSKLMQTPALLFNPALPYRLNIAQAIPESKLEHSNAIHIVIGAQDKVIKASDNIAHITALLPFTTDLRLSILKELEHGIPLTIFEKEIDLFFKAL</sequence>
<dbReference type="Pfam" id="PF05728">
    <property type="entry name" value="UPF0227"/>
    <property type="match status" value="1"/>
</dbReference>
<gene>
    <name evidence="1" type="ORF">QO192_02000</name>
</gene>
<evidence type="ECO:0000313" key="1">
    <source>
        <dbReference type="EMBL" id="MEZ7514048.1"/>
    </source>
</evidence>
<dbReference type="Proteomes" id="UP001568894">
    <property type="component" value="Unassembled WGS sequence"/>
</dbReference>
<dbReference type="SUPFAM" id="SSF53474">
    <property type="entry name" value="alpha/beta-Hydrolases"/>
    <property type="match status" value="1"/>
</dbReference>
<dbReference type="InterPro" id="IPR029058">
    <property type="entry name" value="AB_hydrolase_fold"/>
</dbReference>
<keyword evidence="2" id="KW-1185">Reference proteome</keyword>
<accession>A0ABV4K8S2</accession>
<organism evidence="1 2">
    <name type="scientific">Flavobacterium frigidarium</name>
    <dbReference type="NCBI Taxonomy" id="99286"/>
    <lineage>
        <taxon>Bacteria</taxon>
        <taxon>Pseudomonadati</taxon>
        <taxon>Bacteroidota</taxon>
        <taxon>Flavobacteriia</taxon>
        <taxon>Flavobacteriales</taxon>
        <taxon>Flavobacteriaceae</taxon>
        <taxon>Flavobacterium</taxon>
    </lineage>
</organism>
<reference evidence="1 2" key="1">
    <citation type="submission" date="2023-05" db="EMBL/GenBank/DDBJ databases">
        <title>Adaptations of aquatic viruses from atmosphere-close ecosystems of the Central Arctic Ocean.</title>
        <authorList>
            <person name="Rahlff J."/>
            <person name="Holmfeldt K."/>
        </authorList>
    </citation>
    <scope>NUCLEOTIDE SEQUENCE [LARGE SCALE GENOMIC DNA]</scope>
    <source>
        <strain evidence="1 2">Arc14</strain>
    </source>
</reference>
<dbReference type="Gene3D" id="3.40.50.1820">
    <property type="entry name" value="alpha/beta hydrolase"/>
    <property type="match status" value="1"/>
</dbReference>
<dbReference type="EMBL" id="JASMRN010000002">
    <property type="protein sequence ID" value="MEZ7514048.1"/>
    <property type="molecule type" value="Genomic_DNA"/>
</dbReference>
<comment type="caution">
    <text evidence="1">The sequence shown here is derived from an EMBL/GenBank/DDBJ whole genome shotgun (WGS) entry which is preliminary data.</text>
</comment>
<name>A0ABV4K8S2_9FLAO</name>
<dbReference type="GO" id="GO:0016787">
    <property type="term" value="F:hydrolase activity"/>
    <property type="evidence" value="ECO:0007669"/>
    <property type="project" value="UniProtKB-KW"/>
</dbReference>
<protein>
    <submittedName>
        <fullName evidence="1">YqiA/YcfP family alpha/beta fold hydrolase</fullName>
    </submittedName>
</protein>
<keyword evidence="1" id="KW-0378">Hydrolase</keyword>
<dbReference type="RefSeq" id="WP_371567555.1">
    <property type="nucleotide sequence ID" value="NZ_JASMRN010000002.1"/>
</dbReference>
<proteinExistence type="predicted"/>
<evidence type="ECO:0000313" key="2">
    <source>
        <dbReference type="Proteomes" id="UP001568894"/>
    </source>
</evidence>